<reference evidence="1 2" key="1">
    <citation type="submission" date="2018-11" db="EMBL/GenBank/DDBJ databases">
        <title>Flavobacterium sp. nov., YIM 102600 draft genome.</title>
        <authorList>
            <person name="Li G."/>
            <person name="Jiang Y."/>
        </authorList>
    </citation>
    <scope>NUCLEOTIDE SEQUENCE [LARGE SCALE GENOMIC DNA]</scope>
    <source>
        <strain evidence="1 2">YIM 102600</strain>
    </source>
</reference>
<dbReference type="NCBIfam" id="NF041112">
    <property type="entry name" value="chap_CsgH_alph"/>
    <property type="match status" value="1"/>
</dbReference>
<dbReference type="RefSeq" id="WP_125012064.1">
    <property type="nucleotide sequence ID" value="NZ_RQVR01000004.1"/>
</dbReference>
<keyword evidence="2" id="KW-1185">Reference proteome</keyword>
<accession>A0A3P3WCX8</accession>
<protein>
    <submittedName>
        <fullName evidence="1">Uncharacterized protein</fullName>
    </submittedName>
</protein>
<dbReference type="EMBL" id="RQVR01000004">
    <property type="protein sequence ID" value="RRJ93021.1"/>
    <property type="molecule type" value="Genomic_DNA"/>
</dbReference>
<evidence type="ECO:0000313" key="2">
    <source>
        <dbReference type="Proteomes" id="UP000271937"/>
    </source>
</evidence>
<organism evidence="1 2">
    <name type="scientific">Flavobacterium macacae</name>
    <dbReference type="NCBI Taxonomy" id="2488993"/>
    <lineage>
        <taxon>Bacteria</taxon>
        <taxon>Pseudomonadati</taxon>
        <taxon>Bacteroidota</taxon>
        <taxon>Flavobacteriia</taxon>
        <taxon>Flavobacteriales</taxon>
        <taxon>Flavobacteriaceae</taxon>
        <taxon>Flavobacterium</taxon>
    </lineage>
</organism>
<dbReference type="InterPro" id="IPR047726">
    <property type="entry name" value="CsgH_dom"/>
</dbReference>
<dbReference type="Gene3D" id="2.60.40.2420">
    <property type="match status" value="1"/>
</dbReference>
<sequence>MNISFKHITMLFLSIISFSGYGQLSNKEVKAKIEIEEIEGNIKITGTAENLTDIIQSMTYKLSVIKKNKKSNNQSNNAQEGLFTLEPSETKKLSTTQVNLGKEDEVIILLLFYNEAKELVGKDRIVIGEDEKKK</sequence>
<dbReference type="OrthoDB" id="1364048at2"/>
<proteinExistence type="predicted"/>
<dbReference type="Proteomes" id="UP000271937">
    <property type="component" value="Unassembled WGS sequence"/>
</dbReference>
<dbReference type="InterPro" id="IPR053722">
    <property type="entry name" value="Curli_assembly_CsgC/AgfC"/>
</dbReference>
<evidence type="ECO:0000313" key="1">
    <source>
        <dbReference type="EMBL" id="RRJ93021.1"/>
    </source>
</evidence>
<name>A0A3P3WCX8_9FLAO</name>
<dbReference type="AlphaFoldDB" id="A0A3P3WCX8"/>
<comment type="caution">
    <text evidence="1">The sequence shown here is derived from an EMBL/GenBank/DDBJ whole genome shotgun (WGS) entry which is preliminary data.</text>
</comment>
<gene>
    <name evidence="1" type="ORF">EG849_05380</name>
</gene>